<keyword evidence="2" id="KW-0732">Signal</keyword>
<evidence type="ECO:0000313" key="3">
    <source>
        <dbReference type="EMBL" id="OXA59638.1"/>
    </source>
</evidence>
<dbReference type="PANTHER" id="PTHR46953:SF1">
    <property type="entry name" value="G-PROTEIN COUPLED RECEPTOR MTH-LIKE 1-RELATED"/>
    <property type="match status" value="1"/>
</dbReference>
<sequence length="635" mass="72400">MRNGKYSGLVLFFTLILKARGENSLTMLQRCADAEFERFYNYVNRPVPLDKSVVKRGPELNEFNITHFDNCGNKSFKISELKLTKDNYLNEDDVFYPPDNFCLNSKDNTVKICHLAKLKPIAKKCCPEDEIWDFENQNCRAASNHFRPKISSHLVESESHEEQDRRLPFQIVNGSQNFKSSVIINSTSTAIAIPLSCPPGYDLKIYISDPCASSNMSPSSFLEDLPPVSGNDGNDSFHEMPYEMGCRFQITATGVEYETASGLFHRKSYMNKMEHDNYCVEGYFNNALCYDTRPTDNQILQQKCVQSLNNFLMFCEPSDSLQQSEQSPIKAYFLASIWLSTCPLLLSAAMAKFITSHKNVHGWTLSSYLLSMFLVNINSAILALETRTLGCKVTDFSMKFLYLSTLSWLTCVDFGLWRTFSSKIPKPVAPHYFIFNLLFSTMFPAAIVTISYFGAQGKTCGSQYCVLYSHRTIPYYNLPVIFLIFLNLVLFIRTSVTIAGLRQETGSVLYKEPGGRRHLESFRLFSKLILMSGPIWIIRLVLFFLQITGFYFTWYAIIFEAIFSIPEIVFSTMVLLHPEFKKWAWQKHPNISRRLSGLIPWFSYAPVVNIEMGSKSNHSTNTVNAGKSPTTSINP</sequence>
<keyword evidence="3" id="KW-0675">Receptor</keyword>
<evidence type="ECO:0000256" key="2">
    <source>
        <dbReference type="SAM" id="SignalP"/>
    </source>
</evidence>
<feature type="signal peptide" evidence="2">
    <location>
        <begin position="1"/>
        <end position="21"/>
    </location>
</feature>
<protein>
    <submittedName>
        <fullName evidence="3">G-protein coupled receptor Mth2</fullName>
    </submittedName>
</protein>
<organism evidence="3 4">
    <name type="scientific">Folsomia candida</name>
    <name type="common">Springtail</name>
    <dbReference type="NCBI Taxonomy" id="158441"/>
    <lineage>
        <taxon>Eukaryota</taxon>
        <taxon>Metazoa</taxon>
        <taxon>Ecdysozoa</taxon>
        <taxon>Arthropoda</taxon>
        <taxon>Hexapoda</taxon>
        <taxon>Collembola</taxon>
        <taxon>Entomobryomorpha</taxon>
        <taxon>Isotomoidea</taxon>
        <taxon>Isotomidae</taxon>
        <taxon>Proisotominae</taxon>
        <taxon>Folsomia</taxon>
    </lineage>
</organism>
<feature type="transmembrane region" description="Helical" evidence="1">
    <location>
        <begin position="363"/>
        <end position="384"/>
    </location>
</feature>
<feature type="transmembrane region" description="Helical" evidence="1">
    <location>
        <begin position="400"/>
        <end position="420"/>
    </location>
</feature>
<comment type="caution">
    <text evidence="3">The sequence shown here is derived from an EMBL/GenBank/DDBJ whole genome shotgun (WGS) entry which is preliminary data.</text>
</comment>
<name>A0A226ER11_FOLCA</name>
<feature type="transmembrane region" description="Helical" evidence="1">
    <location>
        <begin position="473"/>
        <end position="492"/>
    </location>
</feature>
<dbReference type="InterPro" id="IPR052808">
    <property type="entry name" value="GPCR_Mth-like"/>
</dbReference>
<keyword evidence="1" id="KW-1133">Transmembrane helix</keyword>
<dbReference type="PANTHER" id="PTHR46953">
    <property type="entry name" value="G-PROTEIN COUPLED RECEPTOR MTH-LIKE 1-RELATED"/>
    <property type="match status" value="1"/>
</dbReference>
<dbReference type="Proteomes" id="UP000198287">
    <property type="component" value="Unassembled WGS sequence"/>
</dbReference>
<dbReference type="AlphaFoldDB" id="A0A226ER11"/>
<gene>
    <name evidence="3" type="ORF">Fcan01_05743</name>
</gene>
<keyword evidence="1" id="KW-0472">Membrane</keyword>
<dbReference type="OMA" id="DERCKSE"/>
<proteinExistence type="predicted"/>
<keyword evidence="4" id="KW-1185">Reference proteome</keyword>
<evidence type="ECO:0000313" key="4">
    <source>
        <dbReference type="Proteomes" id="UP000198287"/>
    </source>
</evidence>
<dbReference type="EMBL" id="LNIX01000002">
    <property type="protein sequence ID" value="OXA59638.1"/>
    <property type="molecule type" value="Genomic_DNA"/>
</dbReference>
<feature type="chain" id="PRO_5012533621" evidence="2">
    <location>
        <begin position="22"/>
        <end position="635"/>
    </location>
</feature>
<dbReference type="Gene3D" id="1.20.1070.10">
    <property type="entry name" value="Rhodopsin 7-helix transmembrane proteins"/>
    <property type="match status" value="1"/>
</dbReference>
<dbReference type="OrthoDB" id="6134459at2759"/>
<reference evidence="3 4" key="1">
    <citation type="submission" date="2015-12" db="EMBL/GenBank/DDBJ databases">
        <title>The genome of Folsomia candida.</title>
        <authorList>
            <person name="Faddeeva A."/>
            <person name="Derks M.F."/>
            <person name="Anvar Y."/>
            <person name="Smit S."/>
            <person name="Van Straalen N."/>
            <person name="Roelofs D."/>
        </authorList>
    </citation>
    <scope>NUCLEOTIDE SEQUENCE [LARGE SCALE GENOMIC DNA]</scope>
    <source>
        <strain evidence="3 4">VU population</strain>
        <tissue evidence="3">Whole body</tissue>
    </source>
</reference>
<feature type="transmembrane region" description="Helical" evidence="1">
    <location>
        <begin position="432"/>
        <end position="453"/>
    </location>
</feature>
<keyword evidence="1" id="KW-0812">Transmembrane</keyword>
<evidence type="ECO:0000256" key="1">
    <source>
        <dbReference type="SAM" id="Phobius"/>
    </source>
</evidence>
<accession>A0A226ER11</accession>